<dbReference type="PANTHER" id="PTHR46139">
    <property type="entry name" value="ALKALINE CERAMIDASE"/>
    <property type="match status" value="1"/>
</dbReference>
<evidence type="ECO:0000256" key="3">
    <source>
        <dbReference type="ARBA" id="ARBA00022692"/>
    </source>
</evidence>
<dbReference type="InterPro" id="IPR008901">
    <property type="entry name" value="ACER"/>
</dbReference>
<evidence type="ECO:0000256" key="6">
    <source>
        <dbReference type="ARBA" id="ARBA00023136"/>
    </source>
</evidence>
<keyword evidence="6 9" id="KW-0472">Membrane</keyword>
<feature type="binding site" evidence="8">
    <location>
        <position position="77"/>
    </location>
    <ligand>
        <name>Zn(2+)</name>
        <dbReference type="ChEBI" id="CHEBI:29105"/>
        <note>catalytic</note>
    </ligand>
</feature>
<accession>A0A8B7ZH91</accession>
<evidence type="ECO:0000256" key="2">
    <source>
        <dbReference type="ARBA" id="ARBA00009780"/>
    </source>
</evidence>
<dbReference type="RefSeq" id="XP_022105013.1">
    <property type="nucleotide sequence ID" value="XM_022249321.1"/>
</dbReference>
<dbReference type="AlphaFoldDB" id="A0A8B7ZH91"/>
<name>A0A8B7ZH91_ACAPL</name>
<feature type="binding site" evidence="7">
    <location>
        <position position="14"/>
    </location>
    <ligand>
        <name>Ca(2+)</name>
        <dbReference type="ChEBI" id="CHEBI:29108"/>
    </ligand>
</feature>
<keyword evidence="7" id="KW-0106">Calcium</keyword>
<dbReference type="GO" id="GO:0016811">
    <property type="term" value="F:hydrolase activity, acting on carbon-nitrogen (but not peptide) bonds, in linear amides"/>
    <property type="evidence" value="ECO:0007669"/>
    <property type="project" value="InterPro"/>
</dbReference>
<dbReference type="Pfam" id="PF05875">
    <property type="entry name" value="Ceramidase"/>
    <property type="match status" value="1"/>
</dbReference>
<evidence type="ECO:0000313" key="10">
    <source>
        <dbReference type="Proteomes" id="UP000694845"/>
    </source>
</evidence>
<keyword evidence="3 9" id="KW-0812">Transmembrane</keyword>
<sequence length="267" mass="31033">MLKDLTPGSSEIDWCEDNYSVFPFIAEFYNTISNALFFVFPPLMWALSKEYAQRVNPSINLIWLLLMVVGACSVYFHSTLSLVGQLLDEVAILWVVLCGAGLWFPRRYYPRVLNGNRKVFRIIITILTLCGTVIAFVKPWLNSFLMMLFIVPGVITLYLELKRVHCPRVTRLGRTNLCLWVLATTCWVLDRLFCDFWLLVSFPYLHCFWHILVLVASYSSVMLFAYFDAMNEFPEMGPVLRYWPKDHYTNFGIPYVTLKCVSAKPKE</sequence>
<feature type="binding site" evidence="7">
    <location>
        <position position="13"/>
    </location>
    <ligand>
        <name>Ca(2+)</name>
        <dbReference type="ChEBI" id="CHEBI:29108"/>
    </ligand>
</feature>
<keyword evidence="10" id="KW-1185">Reference proteome</keyword>
<evidence type="ECO:0000256" key="1">
    <source>
        <dbReference type="ARBA" id="ARBA00004141"/>
    </source>
</evidence>
<comment type="subcellular location">
    <subcellularLocation>
        <location evidence="1">Membrane</location>
        <topology evidence="1">Multi-pass membrane protein</topology>
    </subcellularLocation>
</comment>
<keyword evidence="8" id="KW-0862">Zinc</keyword>
<dbReference type="GO" id="GO:0046512">
    <property type="term" value="P:sphingosine biosynthetic process"/>
    <property type="evidence" value="ECO:0007669"/>
    <property type="project" value="TreeGrafter"/>
</dbReference>
<dbReference type="KEGG" id="aplc:110986959"/>
<keyword evidence="9" id="KW-0443">Lipid metabolism</keyword>
<feature type="binding site" evidence="7">
    <location>
        <position position="18"/>
    </location>
    <ligand>
        <name>Ca(2+)</name>
        <dbReference type="ChEBI" id="CHEBI:29108"/>
    </ligand>
</feature>
<dbReference type="GO" id="GO:0046514">
    <property type="term" value="P:ceramide catabolic process"/>
    <property type="evidence" value="ECO:0007669"/>
    <property type="project" value="TreeGrafter"/>
</dbReference>
<dbReference type="OMA" id="FWHILIF"/>
<feature type="binding site" evidence="8">
    <location>
        <position position="206"/>
    </location>
    <ligand>
        <name>Zn(2+)</name>
        <dbReference type="ChEBI" id="CHEBI:29105"/>
        <note>catalytic</note>
    </ligand>
</feature>
<comment type="cofactor">
    <cofactor evidence="8">
        <name>Zn(2+)</name>
        <dbReference type="ChEBI" id="CHEBI:29105"/>
    </cofactor>
</comment>
<evidence type="ECO:0000256" key="8">
    <source>
        <dbReference type="PIRSR" id="PIRSR608901-2"/>
    </source>
</evidence>
<dbReference type="PANTHER" id="PTHR46139:SF3">
    <property type="entry name" value="ALKALINE CERAMIDASE"/>
    <property type="match status" value="1"/>
</dbReference>
<feature type="transmembrane region" description="Helical" evidence="9">
    <location>
        <begin position="119"/>
        <end position="137"/>
    </location>
</feature>
<feature type="binding site" evidence="7">
    <location>
        <position position="27"/>
    </location>
    <ligand>
        <name>Ca(2+)</name>
        <dbReference type="ChEBI" id="CHEBI:29108"/>
    </ligand>
</feature>
<evidence type="ECO:0000256" key="4">
    <source>
        <dbReference type="ARBA" id="ARBA00022801"/>
    </source>
</evidence>
<dbReference type="EC" id="3.5.1.-" evidence="9"/>
<comment type="similarity">
    <text evidence="2 9">Belongs to the alkaline ceramidase family.</text>
</comment>
<feature type="transmembrane region" description="Helical" evidence="9">
    <location>
        <begin position="28"/>
        <end position="47"/>
    </location>
</feature>
<dbReference type="OrthoDB" id="187171at2759"/>
<comment type="function">
    <text evidence="9">Hydrolyzes the sphingolipid ceramide into sphingosine and free fatty acid.</text>
</comment>
<feature type="transmembrane region" description="Helical" evidence="9">
    <location>
        <begin position="208"/>
        <end position="227"/>
    </location>
</feature>
<keyword evidence="4 9" id="KW-0378">Hydrolase</keyword>
<evidence type="ECO:0000313" key="11">
    <source>
        <dbReference type="RefSeq" id="XP_022105013.1"/>
    </source>
</evidence>
<gene>
    <name evidence="11" type="primary">LOC110986959</name>
</gene>
<evidence type="ECO:0000256" key="7">
    <source>
        <dbReference type="PIRSR" id="PIRSR608901-1"/>
    </source>
</evidence>
<feature type="transmembrane region" description="Helical" evidence="9">
    <location>
        <begin position="59"/>
        <end position="78"/>
    </location>
</feature>
<organism evidence="10 11">
    <name type="scientific">Acanthaster planci</name>
    <name type="common">Crown-of-thorns starfish</name>
    <dbReference type="NCBI Taxonomy" id="133434"/>
    <lineage>
        <taxon>Eukaryota</taxon>
        <taxon>Metazoa</taxon>
        <taxon>Echinodermata</taxon>
        <taxon>Eleutherozoa</taxon>
        <taxon>Asterozoa</taxon>
        <taxon>Asteroidea</taxon>
        <taxon>Valvatacea</taxon>
        <taxon>Valvatida</taxon>
        <taxon>Acanthasteridae</taxon>
        <taxon>Acanthaster</taxon>
    </lineage>
</organism>
<dbReference type="GeneID" id="110986959"/>
<evidence type="ECO:0000256" key="9">
    <source>
        <dbReference type="RuleBase" id="RU364079"/>
    </source>
</evidence>
<keyword evidence="7" id="KW-0479">Metal-binding</keyword>
<dbReference type="GO" id="GO:0016020">
    <property type="term" value="C:membrane"/>
    <property type="evidence" value="ECO:0007669"/>
    <property type="project" value="UniProtKB-SubCell"/>
</dbReference>
<feature type="binding site" evidence="7">
    <location>
        <position position="16"/>
    </location>
    <ligand>
        <name>Ca(2+)</name>
        <dbReference type="ChEBI" id="CHEBI:29108"/>
    </ligand>
</feature>
<proteinExistence type="inferred from homology"/>
<protein>
    <recommendedName>
        <fullName evidence="9">Alkaline ceramidase</fullName>
        <ecNumber evidence="9">3.5.1.-</ecNumber>
    </recommendedName>
</protein>
<feature type="binding site" evidence="8">
    <location>
        <position position="210"/>
    </location>
    <ligand>
        <name>Zn(2+)</name>
        <dbReference type="ChEBI" id="CHEBI:29105"/>
        <note>catalytic</note>
    </ligand>
</feature>
<feature type="transmembrane region" description="Helical" evidence="9">
    <location>
        <begin position="143"/>
        <end position="161"/>
    </location>
</feature>
<feature type="transmembrane region" description="Helical" evidence="9">
    <location>
        <begin position="177"/>
        <end position="202"/>
    </location>
</feature>
<keyword evidence="5 9" id="KW-1133">Transmembrane helix</keyword>
<reference evidence="11" key="1">
    <citation type="submission" date="2025-08" db="UniProtKB">
        <authorList>
            <consortium name="RefSeq"/>
        </authorList>
    </citation>
    <scope>IDENTIFICATION</scope>
</reference>
<evidence type="ECO:0000256" key="5">
    <source>
        <dbReference type="ARBA" id="ARBA00022989"/>
    </source>
</evidence>
<feature type="transmembrane region" description="Helical" evidence="9">
    <location>
        <begin position="90"/>
        <end position="107"/>
    </location>
</feature>
<dbReference type="GO" id="GO:0046872">
    <property type="term" value="F:metal ion binding"/>
    <property type="evidence" value="ECO:0007669"/>
    <property type="project" value="UniProtKB-KW"/>
</dbReference>
<dbReference type="Proteomes" id="UP000694845">
    <property type="component" value="Unplaced"/>
</dbReference>